<name>M9LZH8_PAEPP</name>
<protein>
    <submittedName>
        <fullName evidence="1">Uncharacterized protein</fullName>
    </submittedName>
</protein>
<dbReference type="EMBL" id="BALG01000042">
    <property type="protein sequence ID" value="GAC41689.1"/>
    <property type="molecule type" value="Genomic_DNA"/>
</dbReference>
<keyword evidence="2" id="KW-1185">Reference proteome</keyword>
<dbReference type="AlphaFoldDB" id="M9LZH8"/>
<evidence type="ECO:0000313" key="2">
    <source>
        <dbReference type="Proteomes" id="UP000029453"/>
    </source>
</evidence>
<dbReference type="Proteomes" id="UP000029453">
    <property type="component" value="Unassembled WGS sequence"/>
</dbReference>
<comment type="caution">
    <text evidence="1">The sequence shown here is derived from an EMBL/GenBank/DDBJ whole genome shotgun (WGS) entry which is preliminary data.</text>
</comment>
<dbReference type="RefSeq" id="WP_006285032.1">
    <property type="nucleotide sequence ID" value="NZ_BALG01000042.1"/>
</dbReference>
<accession>M9LZH8</accession>
<gene>
    <name evidence="1" type="ORF">PPOP_1040</name>
</gene>
<evidence type="ECO:0000313" key="1">
    <source>
        <dbReference type="EMBL" id="GAC41689.1"/>
    </source>
</evidence>
<sequence>MGKRKSERPQLKLVGHYMIINGERFEIDPSKTDLPNRCKLALAEMATGKKYEFVNAMVTVGS</sequence>
<organism evidence="1 2">
    <name type="scientific">Paenibacillus popilliae ATCC 14706</name>
    <dbReference type="NCBI Taxonomy" id="1212764"/>
    <lineage>
        <taxon>Bacteria</taxon>
        <taxon>Bacillati</taxon>
        <taxon>Bacillota</taxon>
        <taxon>Bacilli</taxon>
        <taxon>Bacillales</taxon>
        <taxon>Paenibacillaceae</taxon>
        <taxon>Paenibacillus</taxon>
    </lineage>
</organism>
<dbReference type="OrthoDB" id="2665663at2"/>
<reference evidence="1 2" key="1">
    <citation type="submission" date="2012-10" db="EMBL/GenBank/DDBJ databases">
        <title>Draft Genome Sequence of Paenibacillus popilliae ATCC 14706T.</title>
        <authorList>
            <person name="Iiyama K."/>
            <person name="Mori K."/>
            <person name="Mon H."/>
            <person name="Chieda Y."/>
            <person name="Lee J.M."/>
            <person name="Kusakabe T."/>
            <person name="Tashiro K."/>
            <person name="Asano S."/>
            <person name="Yasunaga-Aoki C."/>
            <person name="Shimizu S."/>
        </authorList>
    </citation>
    <scope>NUCLEOTIDE SEQUENCE [LARGE SCALE GENOMIC DNA]</scope>
    <source>
        <strain evidence="1 2">ATCC 14706</strain>
    </source>
</reference>
<proteinExistence type="predicted"/>